<reference evidence="2" key="1">
    <citation type="submission" date="2018-05" db="EMBL/GenBank/DDBJ databases">
        <authorList>
            <person name="Lanie J.A."/>
            <person name="Ng W.-L."/>
            <person name="Kazmierczak K.M."/>
            <person name="Andrzejewski T.M."/>
            <person name="Davidsen T.M."/>
            <person name="Wayne K.J."/>
            <person name="Tettelin H."/>
            <person name="Glass J.I."/>
            <person name="Rusch D."/>
            <person name="Podicherti R."/>
            <person name="Tsui H.-C.T."/>
            <person name="Winkler M.E."/>
        </authorList>
    </citation>
    <scope>NUCLEOTIDE SEQUENCE</scope>
</reference>
<feature type="non-terminal residue" evidence="2">
    <location>
        <position position="198"/>
    </location>
</feature>
<dbReference type="InterPro" id="IPR014721">
    <property type="entry name" value="Ribsml_uS5_D2-typ_fold_subgr"/>
</dbReference>
<dbReference type="InterPro" id="IPR020568">
    <property type="entry name" value="Ribosomal_Su5_D2-typ_SF"/>
</dbReference>
<organism evidence="2">
    <name type="scientific">marine metagenome</name>
    <dbReference type="NCBI Taxonomy" id="408172"/>
    <lineage>
        <taxon>unclassified sequences</taxon>
        <taxon>metagenomes</taxon>
        <taxon>ecological metagenomes</taxon>
    </lineage>
</organism>
<evidence type="ECO:0000259" key="1">
    <source>
        <dbReference type="Pfam" id="PF22700"/>
    </source>
</evidence>
<dbReference type="PANTHER" id="PTHR10977">
    <property type="entry name" value="DIPHOSPHOMEVALONATE DECARBOXYLASE"/>
    <property type="match status" value="1"/>
</dbReference>
<dbReference type="Gene3D" id="3.30.230.10">
    <property type="match status" value="1"/>
</dbReference>
<dbReference type="AlphaFoldDB" id="A0A382ZMM2"/>
<dbReference type="SUPFAM" id="SSF54211">
    <property type="entry name" value="Ribosomal protein S5 domain 2-like"/>
    <property type="match status" value="1"/>
</dbReference>
<dbReference type="Pfam" id="PF22700">
    <property type="entry name" value="MVD-like_N"/>
    <property type="match status" value="1"/>
</dbReference>
<dbReference type="EMBL" id="UINC01185214">
    <property type="protein sequence ID" value="SVD96807.1"/>
    <property type="molecule type" value="Genomic_DNA"/>
</dbReference>
<proteinExistence type="predicted"/>
<dbReference type="PANTHER" id="PTHR10977:SF3">
    <property type="entry name" value="DIPHOSPHOMEVALONATE DECARBOXYLASE"/>
    <property type="match status" value="1"/>
</dbReference>
<sequence length="198" mass="20979">MRVSAQAQPNIALVKYWGKRDCARNLPATSSLSVTLDSLWTRMTLHTTQHQTDALVVNGSSAPGLLPRVSRCLDCVLGSNREKIRVESDTNFPIAAGLASSASAFAALVTAANQLAGTDLDVLALSRLAGESSGSAARSLYGGFVELITGSQKIDVRQIATAEEWPLEVIVAITEESRKPVGSGEAMIRSAKTSPFYS</sequence>
<protein>
    <recommendedName>
        <fullName evidence="1">Diphosphomevalonate decarboxylase-like N-terminal domain-containing protein</fullName>
    </recommendedName>
</protein>
<feature type="domain" description="Diphosphomevalonate decarboxylase-like N-terminal" evidence="1">
    <location>
        <begin position="7"/>
        <end position="153"/>
    </location>
</feature>
<evidence type="ECO:0000313" key="2">
    <source>
        <dbReference type="EMBL" id="SVD96807.1"/>
    </source>
</evidence>
<gene>
    <name evidence="2" type="ORF">METZ01_LOCUS449661</name>
</gene>
<dbReference type="InterPro" id="IPR053859">
    <property type="entry name" value="MVD-like_N"/>
</dbReference>
<name>A0A382ZMM2_9ZZZZ</name>
<accession>A0A382ZMM2</accession>